<dbReference type="SMART" id="SM00257">
    <property type="entry name" value="LysM"/>
    <property type="match status" value="5"/>
</dbReference>
<gene>
    <name evidence="2" type="ORF">DFO77_13031</name>
</gene>
<dbReference type="SUPFAM" id="SSF53822">
    <property type="entry name" value="Periplasmic binding protein-like I"/>
    <property type="match status" value="1"/>
</dbReference>
<reference evidence="2 3" key="1">
    <citation type="submission" date="2018-07" db="EMBL/GenBank/DDBJ databases">
        <title>Freshwater and sediment microbial communities from various areas in North America, analyzing microbe dynamics in response to fracking.</title>
        <authorList>
            <person name="Lamendella R."/>
        </authorList>
    </citation>
    <scope>NUCLEOTIDE SEQUENCE [LARGE SCALE GENOMIC DNA]</scope>
    <source>
        <strain evidence="2 3">160A</strain>
    </source>
</reference>
<evidence type="ECO:0000313" key="3">
    <source>
        <dbReference type="Proteomes" id="UP000252733"/>
    </source>
</evidence>
<feature type="domain" description="LysM" evidence="1">
    <location>
        <begin position="306"/>
        <end position="350"/>
    </location>
</feature>
<dbReference type="Gene3D" id="3.10.350.10">
    <property type="entry name" value="LysM domain"/>
    <property type="match status" value="5"/>
</dbReference>
<dbReference type="AlphaFoldDB" id="A0A368UKJ7"/>
<keyword evidence="3" id="KW-1185">Reference proteome</keyword>
<evidence type="ECO:0000259" key="1">
    <source>
        <dbReference type="PROSITE" id="PS51782"/>
    </source>
</evidence>
<dbReference type="PANTHER" id="PTHR33734:SF22">
    <property type="entry name" value="MEMBRANE-BOUND LYTIC MUREIN TRANSGLYCOSYLASE D"/>
    <property type="match status" value="1"/>
</dbReference>
<dbReference type="Pfam" id="PF01476">
    <property type="entry name" value="LysM"/>
    <property type="match status" value="5"/>
</dbReference>
<sequence length="817" mass="93479">MLNSTFRLNGIFVLVIWLLTTSLSVAQEQQTRGPGEHRIVVDGHEYFLHVVKQGEGFFALARRYNVTQQEILEANPELEEGLKKDQVIKIPVIEGRNDNKNNMARSGDFILHTVEKGQTAWFISRKYGVDVHDIYEHNAGSEKQLIVGSIIRVPVKKEEPRQEQQKDEDQFIYHEVQPGNTLYSLARRYNVTVEGILQNNPGLRSGSLLPGSLVRIPRVAEFAETAASSTKEDAGVIQGEGYIYHEIRPGQTLYSISKRYQVDLNTIRDANPDVDTNDLKPGYMLRIPRDSEQQVATSEDQQNLFERHKVKRKETLFSISRQYNVDMETIRKVNPDVDFSNLKKGTELNIPMDQWFVQNIPGVEEHDEMVAGVPDSLKVERFIPAKNLCDNNEGIGFSRPAKVAVLLPFALDATDEANVIVKVENGDTIRTPRKYPVISRRSRIFVEFYEGVLLALDKLKEENVNVDLSVYDITQNNGNIELLLNSNPELKEVDIIIGPARSDDLDVVSEFSIKHQIKLVYPLSNVNPVLDRNPYVFQVNTPDTLLFDKMANEIVRQSESYNLLAIIPEGEDPYASAFLDNLRQTVFFNEFSLNKDMNYREYRMMGKEDMTNLEALLDPVKKNFVVVPTNSEATISKIVPTLAGIAEKGKINISLFGMTEWLRAQSIEPEDMFTLNTQLFTFFAFDYESDETQDFIEKYRSWYHTEPHAVSSYFQNSSSSSGYSRYGAWGYDVAYYFISSLTRRGAYFEFCPEPLLDVQPVQFNFSFKRISNWGGFYNDGIFMLRFLPGYKVVRTPVISFQPMLPIEDDDNNTIESF</sequence>
<dbReference type="Proteomes" id="UP000252733">
    <property type="component" value="Unassembled WGS sequence"/>
</dbReference>
<name>A0A368UKJ7_9BACT</name>
<dbReference type="PANTHER" id="PTHR33734">
    <property type="entry name" value="LYSM DOMAIN-CONTAINING GPI-ANCHORED PROTEIN 2"/>
    <property type="match status" value="1"/>
</dbReference>
<feature type="domain" description="LysM" evidence="1">
    <location>
        <begin position="243"/>
        <end position="287"/>
    </location>
</feature>
<feature type="domain" description="LysM" evidence="1">
    <location>
        <begin position="172"/>
        <end position="216"/>
    </location>
</feature>
<organism evidence="2 3">
    <name type="scientific">Marinilabilia salmonicolor</name>
    <dbReference type="NCBI Taxonomy" id="989"/>
    <lineage>
        <taxon>Bacteria</taxon>
        <taxon>Pseudomonadati</taxon>
        <taxon>Bacteroidota</taxon>
        <taxon>Bacteroidia</taxon>
        <taxon>Marinilabiliales</taxon>
        <taxon>Marinilabiliaceae</taxon>
        <taxon>Marinilabilia</taxon>
    </lineage>
</organism>
<feature type="domain" description="LysM" evidence="1">
    <location>
        <begin position="47"/>
        <end position="90"/>
    </location>
</feature>
<dbReference type="PROSITE" id="PS51782">
    <property type="entry name" value="LYSM"/>
    <property type="match status" value="5"/>
</dbReference>
<dbReference type="GO" id="GO:0008932">
    <property type="term" value="F:lytic endotransglycosylase activity"/>
    <property type="evidence" value="ECO:0007669"/>
    <property type="project" value="TreeGrafter"/>
</dbReference>
<feature type="domain" description="LysM" evidence="1">
    <location>
        <begin position="110"/>
        <end position="153"/>
    </location>
</feature>
<evidence type="ECO:0000313" key="2">
    <source>
        <dbReference type="EMBL" id="RCW29213.1"/>
    </source>
</evidence>
<dbReference type="InterPro" id="IPR028082">
    <property type="entry name" value="Peripla_BP_I"/>
</dbReference>
<accession>A0A368UKJ7</accession>
<dbReference type="CDD" id="cd00118">
    <property type="entry name" value="LysM"/>
    <property type="match status" value="5"/>
</dbReference>
<dbReference type="EMBL" id="QPIZ01000030">
    <property type="protein sequence ID" value="RCW29213.1"/>
    <property type="molecule type" value="Genomic_DNA"/>
</dbReference>
<dbReference type="RefSeq" id="WP_114437931.1">
    <property type="nucleotide sequence ID" value="NZ_QPIZ01000030.1"/>
</dbReference>
<protein>
    <submittedName>
        <fullName evidence="2">LysM domain-containing protein</fullName>
    </submittedName>
</protein>
<comment type="caution">
    <text evidence="2">The sequence shown here is derived from an EMBL/GenBank/DDBJ whole genome shotgun (WGS) entry which is preliminary data.</text>
</comment>
<dbReference type="Gene3D" id="3.40.50.2300">
    <property type="match status" value="2"/>
</dbReference>
<proteinExistence type="predicted"/>
<dbReference type="SUPFAM" id="SSF54106">
    <property type="entry name" value="LysM domain"/>
    <property type="match status" value="5"/>
</dbReference>
<dbReference type="InterPro" id="IPR036779">
    <property type="entry name" value="LysM_dom_sf"/>
</dbReference>
<dbReference type="InterPro" id="IPR018392">
    <property type="entry name" value="LysM"/>
</dbReference>